<proteinExistence type="inferred from homology"/>
<dbReference type="CDD" id="cd05918">
    <property type="entry name" value="A_NRPS_SidN3_like"/>
    <property type="match status" value="1"/>
</dbReference>
<dbReference type="InterPro" id="IPR020845">
    <property type="entry name" value="AMP-binding_CS"/>
</dbReference>
<dbReference type="Proteomes" id="UP000664169">
    <property type="component" value="Unassembled WGS sequence"/>
</dbReference>
<evidence type="ECO:0000313" key="7">
    <source>
        <dbReference type="EMBL" id="CAF9923379.1"/>
    </source>
</evidence>
<sequence>MNYWQEYIKDVEPCLLRHPDTAKPDKQEAGLSKVIPLSILPAESARDVEPLLVLVSAWGLILSLYTGNFDVCFGIQDRLSGHASTRLFRMRTDPSISLDTSLDLIKADLTNGALSSLNSIQGILTAAGSVKTERLCNTAVVTCEYDLGESFLDADKYDVVVFLKVPSTIILRYRSSFMSQDAASDMGGALQEAFLNIRNPSKQYIGDIGVIGEKERTKLEHWNKKLPADTQRIVHREFETQARKTPNAPAVSAWDGSWTYAELEALSSSFARHLTSLNIGPEVPVLLCFEKSKWHVLSSFAVLKAGGVCASIDPMHPVNRLRSIAQNSEASILLCSESLVHKLQGVVPTIIPVSQSNLDTLTKGISKESFSLDATTANNAAFIVFTSGSTGKPKGIVQQHGAFCWASEQFQRLIGTTPGRRVLQFAAYTFDISIVDTFITLMYGACLCIPSTDERVNDLAGFINRSGVNQACITSTVARTLRPQEVPDLEVLCLAGEAATKDNFTTWADQVSLLNAYGPAEVSVAVLCKTDIALTTEPADTGSSIGGKCWVVCKNNHRQLAPIGAIGELLAEGPHLARGYLNDEEKTNAAFIPKPEWFGYSHGYNTRLYRTGDLVRYNTDGSLFFVGRADSQVKVRGQRVELSEVEHHIFASGLVDNVAVMFPTKGPFEKSLVGILAFKDLAPASINVHETLQLLDSSTHAEQHRRITTLKTKLDECLPSYMVPANWLTLCSFPLSPSGKLDRKALQDWVQGLEERPSDDEQNGSEASGKDSKHPMTEAQRDLASACSYVLNVAIEKIRMTDSFLRIGGDSVSAMAVVARCRQDGKIKISVQDLLQTESLQDAADRARTITTLTHTLDLSEKRDVLFNLTGIQEMFISRTVSTDYSQSFLLKTRHGLGKDEIMAALQTVVRQHSMLRARFWYDQDSHSWHQKIEPYSPAVYNVNFHKFDLMEHVYDKNSSTRKTLDLCKGPVFAVNIFLDNQDLTQIIFLTAHHMIIDLVSWRIILHDLEEILGQTNKRPQRDTTSLSFQAWARLQQEFVPGMMIADSQFDLEAEPSNLEYWAMAAVPSTFGNAVTESFELSSTTTTALLGTCNTPLATEPFDLFLGVAIHAFAITFPDRAVPAFFTESHGREATDWQQANIDPSETVGWFTTMYPIVLPSKKRPDLTETIAEAKDARHRYGDSGFAWFSSRFLGNDAEKKRIGGNDGVELIFNYFGMYQQLERDGSLFMPLNEQSVQPTEEGGADTVRMSLLEIDVTIYEGRLQMTLVYDKRMKHEEQLRKFMELTKLTFDQAARILPGMEQKLTAVDAPLMHFNYAKLNALLRELQPITQLLPSQIQTVHPCTPVQENLLNSQAKGVGYYDTRLIWKTVTTNTSKNIDIERLAKTWFEVCERHAMLRSIILPNPSEDSKWLQVVVTKNALRDVMPDVEVFRDQRDIQEVLAIVHNDPAPDYNMNGGLRHRLKLWYVLEDDRVAWVCQIDISHALIDGAATEAIIKDWKACYDGTAPRQVPKFTDYVRFLQQSVDANGKPHPRQQELDFWKSYAERMPQVMYEFQNKQANGNQIMNPGTRLCSKDVTSVSSSSLSRCCENRQVTAACIFRAAWAKTLRSYTSSNDIVFGYLAHGRDVPVQSAATIVGPMVVTLPFWARVTKDLSLSTLLKETHQDMMKSLGMQSVAWAEISPNERPFDTLVNYRGAVEAGFDANDDFVFREIETYDPMEYTVVLEVEQNAENARVRLNYWPHEMSGQSICDIAKCLEGVLQEILEL</sequence>
<feature type="region of interest" description="Disordered" evidence="5">
    <location>
        <begin position="754"/>
        <end position="778"/>
    </location>
</feature>
<gene>
    <name evidence="7" type="ORF">GOMPHAMPRED_002823</name>
</gene>
<feature type="domain" description="Carrier" evidence="6">
    <location>
        <begin position="774"/>
        <end position="851"/>
    </location>
</feature>
<dbReference type="EMBL" id="CAJPDQ010000019">
    <property type="protein sequence ID" value="CAF9923379.1"/>
    <property type="molecule type" value="Genomic_DNA"/>
</dbReference>
<evidence type="ECO:0000313" key="8">
    <source>
        <dbReference type="Proteomes" id="UP000664169"/>
    </source>
</evidence>
<dbReference type="InterPro" id="IPR001242">
    <property type="entry name" value="Condensation_dom"/>
</dbReference>
<evidence type="ECO:0000256" key="2">
    <source>
        <dbReference type="ARBA" id="ARBA00022553"/>
    </source>
</evidence>
<keyword evidence="1" id="KW-0596">Phosphopantetheine</keyword>
<evidence type="ECO:0000256" key="4">
    <source>
        <dbReference type="ARBA" id="ARBA00029454"/>
    </source>
</evidence>
<dbReference type="InterPro" id="IPR000873">
    <property type="entry name" value="AMP-dep_synth/lig_dom"/>
</dbReference>
<keyword evidence="3" id="KW-0436">Ligase</keyword>
<dbReference type="InterPro" id="IPR023213">
    <property type="entry name" value="CAT-like_dom_sf"/>
</dbReference>
<dbReference type="FunFam" id="3.40.50.12780:FF:000014">
    <property type="entry name" value="Nonribosomal peptide synthetase 1"/>
    <property type="match status" value="1"/>
</dbReference>
<dbReference type="InterPro" id="IPR009081">
    <property type="entry name" value="PP-bd_ACP"/>
</dbReference>
<dbReference type="Gene3D" id="3.40.50.12780">
    <property type="entry name" value="N-terminal domain of ligase-like"/>
    <property type="match status" value="1"/>
</dbReference>
<dbReference type="InterPro" id="IPR010071">
    <property type="entry name" value="AA_adenyl_dom"/>
</dbReference>
<dbReference type="FunFam" id="3.30.559.30:FF:000002">
    <property type="entry name" value="Nonribosomal peptide synthase Pes1"/>
    <property type="match status" value="1"/>
</dbReference>
<protein>
    <recommendedName>
        <fullName evidence="6">Carrier domain-containing protein</fullName>
    </recommendedName>
</protein>
<dbReference type="Gene3D" id="1.10.1200.10">
    <property type="entry name" value="ACP-like"/>
    <property type="match status" value="1"/>
</dbReference>
<evidence type="ECO:0000256" key="3">
    <source>
        <dbReference type="ARBA" id="ARBA00022598"/>
    </source>
</evidence>
<dbReference type="SUPFAM" id="SSF52777">
    <property type="entry name" value="CoA-dependent acyltransferases"/>
    <property type="match status" value="5"/>
</dbReference>
<dbReference type="Pfam" id="PF00550">
    <property type="entry name" value="PP-binding"/>
    <property type="match status" value="1"/>
</dbReference>
<dbReference type="GO" id="GO:0016874">
    <property type="term" value="F:ligase activity"/>
    <property type="evidence" value="ECO:0007669"/>
    <property type="project" value="UniProtKB-KW"/>
</dbReference>
<keyword evidence="2" id="KW-0597">Phosphoprotein</keyword>
<dbReference type="SUPFAM" id="SSF56801">
    <property type="entry name" value="Acetyl-CoA synthetase-like"/>
    <property type="match status" value="1"/>
</dbReference>
<dbReference type="PROSITE" id="PS50075">
    <property type="entry name" value="CARRIER"/>
    <property type="match status" value="1"/>
</dbReference>
<dbReference type="InterPro" id="IPR042099">
    <property type="entry name" value="ANL_N_sf"/>
</dbReference>
<dbReference type="CDD" id="cd19542">
    <property type="entry name" value="CT_NRPS-like"/>
    <property type="match status" value="1"/>
</dbReference>
<organism evidence="7 8">
    <name type="scientific">Gomphillus americanus</name>
    <dbReference type="NCBI Taxonomy" id="1940652"/>
    <lineage>
        <taxon>Eukaryota</taxon>
        <taxon>Fungi</taxon>
        <taxon>Dikarya</taxon>
        <taxon>Ascomycota</taxon>
        <taxon>Pezizomycotina</taxon>
        <taxon>Lecanoromycetes</taxon>
        <taxon>OSLEUM clade</taxon>
        <taxon>Ostropomycetidae</taxon>
        <taxon>Ostropales</taxon>
        <taxon>Graphidaceae</taxon>
        <taxon>Gomphilloideae</taxon>
        <taxon>Gomphillus</taxon>
    </lineage>
</organism>
<dbReference type="Pfam" id="PF00668">
    <property type="entry name" value="Condensation"/>
    <property type="match status" value="2"/>
</dbReference>
<evidence type="ECO:0000259" key="6">
    <source>
        <dbReference type="PROSITE" id="PS50075"/>
    </source>
</evidence>
<evidence type="ECO:0000256" key="1">
    <source>
        <dbReference type="ARBA" id="ARBA00022450"/>
    </source>
</evidence>
<dbReference type="InterPro" id="IPR045851">
    <property type="entry name" value="AMP-bd_C_sf"/>
</dbReference>
<evidence type="ECO:0000256" key="5">
    <source>
        <dbReference type="SAM" id="MobiDB-lite"/>
    </source>
</evidence>
<dbReference type="SUPFAM" id="SSF47336">
    <property type="entry name" value="ACP-like"/>
    <property type="match status" value="1"/>
</dbReference>
<dbReference type="Gene3D" id="3.30.559.10">
    <property type="entry name" value="Chloramphenicol acetyltransferase-like domain"/>
    <property type="match status" value="2"/>
</dbReference>
<dbReference type="Pfam" id="PF00501">
    <property type="entry name" value="AMP-binding"/>
    <property type="match status" value="1"/>
</dbReference>
<dbReference type="PANTHER" id="PTHR45398:SF1">
    <property type="entry name" value="ENZYME, PUTATIVE (JCVI)-RELATED"/>
    <property type="match status" value="1"/>
</dbReference>
<feature type="compositionally biased region" description="Basic and acidic residues" evidence="5">
    <location>
        <begin position="768"/>
        <end position="778"/>
    </location>
</feature>
<dbReference type="Gene3D" id="3.30.300.30">
    <property type="match status" value="1"/>
</dbReference>
<keyword evidence="8" id="KW-1185">Reference proteome</keyword>
<dbReference type="Gene3D" id="3.30.559.30">
    <property type="entry name" value="Nonribosomal peptide synthetase, condensation domain"/>
    <property type="match status" value="3"/>
</dbReference>
<reference evidence="7" key="1">
    <citation type="submission" date="2021-03" db="EMBL/GenBank/DDBJ databases">
        <authorList>
            <person name="Tagirdzhanova G."/>
        </authorList>
    </citation>
    <scope>NUCLEOTIDE SEQUENCE</scope>
</reference>
<dbReference type="NCBIfam" id="TIGR01733">
    <property type="entry name" value="AA-adenyl-dom"/>
    <property type="match status" value="1"/>
</dbReference>
<name>A0A8H3IRJ5_9LECA</name>
<dbReference type="PROSITE" id="PS00455">
    <property type="entry name" value="AMP_BINDING"/>
    <property type="match status" value="1"/>
</dbReference>
<comment type="similarity">
    <text evidence="4">Belongs to the NRP synthetase family.</text>
</comment>
<dbReference type="FunFam" id="3.30.300.30:FF:000015">
    <property type="entry name" value="Nonribosomal peptide synthase SidD"/>
    <property type="match status" value="1"/>
</dbReference>
<dbReference type="InterPro" id="IPR036736">
    <property type="entry name" value="ACP-like_sf"/>
</dbReference>
<dbReference type="PANTHER" id="PTHR45398">
    <property type="match status" value="1"/>
</dbReference>
<dbReference type="OrthoDB" id="416786at2759"/>
<accession>A0A8H3IRJ5</accession>
<comment type="caution">
    <text evidence="7">The sequence shown here is derived from an EMBL/GenBank/DDBJ whole genome shotgun (WGS) entry which is preliminary data.</text>
</comment>